<dbReference type="GO" id="GO:0032259">
    <property type="term" value="P:methylation"/>
    <property type="evidence" value="ECO:0007669"/>
    <property type="project" value="UniProtKB-KW"/>
</dbReference>
<dbReference type="Pfam" id="PF13489">
    <property type="entry name" value="Methyltransf_23"/>
    <property type="match status" value="1"/>
</dbReference>
<evidence type="ECO:0000313" key="1">
    <source>
        <dbReference type="EMBL" id="WDH82949.1"/>
    </source>
</evidence>
<proteinExistence type="predicted"/>
<dbReference type="RefSeq" id="WP_047912477.1">
    <property type="nucleotide sequence ID" value="NZ_CP118101.1"/>
</dbReference>
<dbReference type="EMBL" id="CP118101">
    <property type="protein sequence ID" value="WDH82949.1"/>
    <property type="molecule type" value="Genomic_DNA"/>
</dbReference>
<dbReference type="AlphaFoldDB" id="A0AAX3N2P9"/>
<dbReference type="Proteomes" id="UP001220962">
    <property type="component" value="Chromosome"/>
</dbReference>
<name>A0AAX3N2P9_9BACL</name>
<organism evidence="1 2">
    <name type="scientific">Paenibacillus urinalis</name>
    <dbReference type="NCBI Taxonomy" id="521520"/>
    <lineage>
        <taxon>Bacteria</taxon>
        <taxon>Bacillati</taxon>
        <taxon>Bacillota</taxon>
        <taxon>Bacilli</taxon>
        <taxon>Bacillales</taxon>
        <taxon>Paenibacillaceae</taxon>
        <taxon>Paenibacillus</taxon>
    </lineage>
</organism>
<dbReference type="InterPro" id="IPR029063">
    <property type="entry name" value="SAM-dependent_MTases_sf"/>
</dbReference>
<keyword evidence="1" id="KW-0489">Methyltransferase</keyword>
<protein>
    <submittedName>
        <fullName evidence="1">Class I SAM-dependent methyltransferase</fullName>
    </submittedName>
</protein>
<gene>
    <name evidence="1" type="ORF">PUW23_01500</name>
</gene>
<sequence length="197" mass="22278">MSFDYIGYWENTYKNGGNSGAGSYGMLAEFKAEVINRVIALHKLTRVIEFGCGDGNQLSYMDYKKYLGLDVSASSIQMCTKRFASDPSKSFMLYNPGSFLNQGFIEADLAVCLDVLYHITNEEDYISTLRDLLSVSADWVIIYTRITNAHSTSGVETIQDRNIFDYLAAFPEYKVEEIIPQRYPDLSSADFLLLRKA</sequence>
<keyword evidence="1" id="KW-0808">Transferase</keyword>
<dbReference type="Gene3D" id="3.40.50.150">
    <property type="entry name" value="Vaccinia Virus protein VP39"/>
    <property type="match status" value="1"/>
</dbReference>
<dbReference type="SUPFAM" id="SSF53335">
    <property type="entry name" value="S-adenosyl-L-methionine-dependent methyltransferases"/>
    <property type="match status" value="1"/>
</dbReference>
<evidence type="ECO:0000313" key="2">
    <source>
        <dbReference type="Proteomes" id="UP001220962"/>
    </source>
</evidence>
<reference evidence="1" key="1">
    <citation type="submission" date="2023-02" db="EMBL/GenBank/DDBJ databases">
        <title>Pathogen: clinical or host-associated sample.</title>
        <authorList>
            <person name="Hergert J."/>
            <person name="Casey R."/>
            <person name="Wagner J."/>
            <person name="Young E.L."/>
            <person name="Oakeson K.F."/>
        </authorList>
    </citation>
    <scope>NUCLEOTIDE SEQUENCE</scope>
    <source>
        <strain evidence="1">2022CK-00830</strain>
    </source>
</reference>
<accession>A0AAX3N2P9</accession>
<dbReference type="GO" id="GO:0008168">
    <property type="term" value="F:methyltransferase activity"/>
    <property type="evidence" value="ECO:0007669"/>
    <property type="project" value="UniProtKB-KW"/>
</dbReference>